<feature type="transmembrane region" description="Helical" evidence="8">
    <location>
        <begin position="120"/>
        <end position="137"/>
    </location>
</feature>
<gene>
    <name evidence="11" type="ORF">SAMN05216199_2846</name>
</gene>
<evidence type="ECO:0000256" key="3">
    <source>
        <dbReference type="ARBA" id="ARBA00022448"/>
    </source>
</evidence>
<feature type="transmembrane region" description="Helical" evidence="8">
    <location>
        <begin position="552"/>
        <end position="577"/>
    </location>
</feature>
<dbReference type="EMBL" id="FOHB01000005">
    <property type="protein sequence ID" value="SES32240.1"/>
    <property type="molecule type" value="Genomic_DNA"/>
</dbReference>
<feature type="transmembrane region" description="Helical" evidence="8">
    <location>
        <begin position="170"/>
        <end position="190"/>
    </location>
</feature>
<evidence type="ECO:0000256" key="2">
    <source>
        <dbReference type="ARBA" id="ARBA00010100"/>
    </source>
</evidence>
<comment type="similarity">
    <text evidence="2 8">Belongs to the lactate permease family.</text>
</comment>
<evidence type="ECO:0000259" key="10">
    <source>
        <dbReference type="PROSITE" id="PS50206"/>
    </source>
</evidence>
<keyword evidence="7 8" id="KW-0472">Membrane</keyword>
<dbReference type="Proteomes" id="UP000199019">
    <property type="component" value="Unassembled WGS sequence"/>
</dbReference>
<evidence type="ECO:0000313" key="11">
    <source>
        <dbReference type="EMBL" id="SES32240.1"/>
    </source>
</evidence>
<feature type="transmembrane region" description="Helical" evidence="8">
    <location>
        <begin position="527"/>
        <end position="546"/>
    </location>
</feature>
<comment type="subcellular location">
    <subcellularLocation>
        <location evidence="1 8">Cell membrane</location>
        <topology evidence="1 8">Multi-pass membrane protein</topology>
    </subcellularLocation>
</comment>
<evidence type="ECO:0000256" key="8">
    <source>
        <dbReference type="RuleBase" id="RU365092"/>
    </source>
</evidence>
<evidence type="ECO:0000256" key="6">
    <source>
        <dbReference type="ARBA" id="ARBA00022989"/>
    </source>
</evidence>
<feature type="compositionally biased region" description="Basic and acidic residues" evidence="9">
    <location>
        <begin position="304"/>
        <end position="315"/>
    </location>
</feature>
<dbReference type="PANTHER" id="PTHR30003:SF0">
    <property type="entry name" value="GLYCOLATE PERMEASE GLCA-RELATED"/>
    <property type="match status" value="1"/>
</dbReference>
<organism evidence="11 12">
    <name type="scientific">Pedococcus cremeus</name>
    <dbReference type="NCBI Taxonomy" id="587636"/>
    <lineage>
        <taxon>Bacteria</taxon>
        <taxon>Bacillati</taxon>
        <taxon>Actinomycetota</taxon>
        <taxon>Actinomycetes</taxon>
        <taxon>Micrococcales</taxon>
        <taxon>Intrasporangiaceae</taxon>
        <taxon>Pedococcus</taxon>
    </lineage>
</organism>
<dbReference type="GO" id="GO:0015129">
    <property type="term" value="F:lactate transmembrane transporter activity"/>
    <property type="evidence" value="ECO:0007669"/>
    <property type="project" value="UniProtKB-UniRule"/>
</dbReference>
<evidence type="ECO:0000313" key="12">
    <source>
        <dbReference type="Proteomes" id="UP000199019"/>
    </source>
</evidence>
<protein>
    <recommendedName>
        <fullName evidence="8">L-lactate permease</fullName>
    </recommendedName>
</protein>
<feature type="transmembrane region" description="Helical" evidence="8">
    <location>
        <begin position="53"/>
        <end position="73"/>
    </location>
</feature>
<dbReference type="AlphaFoldDB" id="A0A1H9WE97"/>
<feature type="transmembrane region" description="Helical" evidence="8">
    <location>
        <begin position="196"/>
        <end position="219"/>
    </location>
</feature>
<dbReference type="InterPro" id="IPR003804">
    <property type="entry name" value="Lactate_perm"/>
</dbReference>
<sequence>MPLPSLTLGQQAQTALTAVPLPTWLLAVSPVVLLLALVLWGRFSTIVNALTTVAYSVVVAVVAFGAGPLTVAVGLGKGAWVGVWILYVIWPALLMHHLASHVGMTALGRALSTLLPRRTENVLLLAWVLPSFIQGVSGFGTPIAVAAPLLVALGVSTTRAVALPLIGYHWAVGFGSMGSSFYMGALTAHLDTAERAGYAAAAAVVLGINCVVSGVLVALMDGGWGGLRQGWRMLLTAGPVMALVQAGAARLEPGIGALCAGASGIAVVLVLRVLTRRGERPSELGTAEPVGVAAGHATAYRSRLEPDLPRAHGSEPRGSATGPDDGESAERTRERARAAAVPYALLGVIALAVFLPPALRAWAKGHLLLGPAFPQTTTSHGTVNDAVDLYNPIALVGHPGTFLLLACLGSVLVWRRIGVWGRGAWGPVWRGALRQAWKSSPSVVLLASVAGVLVDSGMVRTVAQGAAVATGHAYPAIAPLVGALGSFITGSTTSSNALFSSLQADVAHLVGDRPADLLAGQLAGGNIGNSLAPVVILLGLSAVGAARRTGEVLRLTLLPAAVLLLSAVTATWVLVALHR</sequence>
<keyword evidence="3 8" id="KW-0813">Transport</keyword>
<feature type="transmembrane region" description="Helical" evidence="8">
    <location>
        <begin position="255"/>
        <end position="274"/>
    </location>
</feature>
<name>A0A1H9WE97_9MICO</name>
<keyword evidence="6 8" id="KW-1133">Transmembrane helix</keyword>
<evidence type="ECO:0000256" key="1">
    <source>
        <dbReference type="ARBA" id="ARBA00004651"/>
    </source>
</evidence>
<feature type="transmembrane region" description="Helical" evidence="8">
    <location>
        <begin position="23"/>
        <end position="41"/>
    </location>
</feature>
<dbReference type="GO" id="GO:0015295">
    <property type="term" value="F:solute:proton symporter activity"/>
    <property type="evidence" value="ECO:0007669"/>
    <property type="project" value="TreeGrafter"/>
</dbReference>
<reference evidence="12" key="1">
    <citation type="submission" date="2016-10" db="EMBL/GenBank/DDBJ databases">
        <authorList>
            <person name="Varghese N."/>
            <person name="Submissions S."/>
        </authorList>
    </citation>
    <scope>NUCLEOTIDE SEQUENCE [LARGE SCALE GENOMIC DNA]</scope>
    <source>
        <strain evidence="12">CGMCC 1.6963</strain>
    </source>
</reference>
<dbReference type="Pfam" id="PF02652">
    <property type="entry name" value="Lactate_perm"/>
    <property type="match status" value="2"/>
</dbReference>
<dbReference type="PROSITE" id="PS50206">
    <property type="entry name" value="RHODANESE_3"/>
    <property type="match status" value="1"/>
</dbReference>
<dbReference type="InterPro" id="IPR001763">
    <property type="entry name" value="Rhodanese-like_dom"/>
</dbReference>
<dbReference type="STRING" id="587636.SAMN05216199_2846"/>
<evidence type="ECO:0000256" key="5">
    <source>
        <dbReference type="ARBA" id="ARBA00022692"/>
    </source>
</evidence>
<dbReference type="GO" id="GO:0005886">
    <property type="term" value="C:plasma membrane"/>
    <property type="evidence" value="ECO:0007669"/>
    <property type="project" value="UniProtKB-SubCell"/>
</dbReference>
<feature type="transmembrane region" description="Helical" evidence="8">
    <location>
        <begin position="393"/>
        <end position="414"/>
    </location>
</feature>
<feature type="region of interest" description="Disordered" evidence="9">
    <location>
        <begin position="304"/>
        <end position="333"/>
    </location>
</feature>
<feature type="transmembrane region" description="Helical" evidence="8">
    <location>
        <begin position="340"/>
        <end position="359"/>
    </location>
</feature>
<dbReference type="PANTHER" id="PTHR30003">
    <property type="entry name" value="L-LACTATE PERMEASE"/>
    <property type="match status" value="1"/>
</dbReference>
<evidence type="ECO:0000256" key="4">
    <source>
        <dbReference type="ARBA" id="ARBA00022475"/>
    </source>
</evidence>
<keyword evidence="12" id="KW-1185">Reference proteome</keyword>
<evidence type="ECO:0000256" key="7">
    <source>
        <dbReference type="ARBA" id="ARBA00023136"/>
    </source>
</evidence>
<keyword evidence="4 8" id="KW-1003">Cell membrane</keyword>
<evidence type="ECO:0000256" key="9">
    <source>
        <dbReference type="SAM" id="MobiDB-lite"/>
    </source>
</evidence>
<accession>A0A1H9WE97</accession>
<feature type="transmembrane region" description="Helical" evidence="8">
    <location>
        <begin position="79"/>
        <end position="99"/>
    </location>
</feature>
<dbReference type="RefSeq" id="WP_091759293.1">
    <property type="nucleotide sequence ID" value="NZ_FOHB01000005.1"/>
</dbReference>
<proteinExistence type="inferred from homology"/>
<comment type="function">
    <text evidence="8">Uptake of L-lactate across the membrane. Can also transport D-lactate and glycolate.</text>
</comment>
<feature type="domain" description="Rhodanese" evidence="10">
    <location>
        <begin position="194"/>
        <end position="236"/>
    </location>
</feature>
<keyword evidence="5 8" id="KW-0812">Transmembrane</keyword>
<dbReference type="OrthoDB" id="9761056at2"/>